<keyword evidence="5" id="KW-1133">Transmembrane helix</keyword>
<dbReference type="PANTHER" id="PTHR10751">
    <property type="entry name" value="GUANYLATE BINDING PROTEIN"/>
    <property type="match status" value="1"/>
</dbReference>
<gene>
    <name evidence="7" type="ORF">AV274_1101</name>
</gene>
<evidence type="ECO:0000259" key="6">
    <source>
        <dbReference type="PROSITE" id="PS51715"/>
    </source>
</evidence>
<dbReference type="InterPro" id="IPR027417">
    <property type="entry name" value="P-loop_NTPase"/>
</dbReference>
<feature type="transmembrane region" description="Helical" evidence="5">
    <location>
        <begin position="603"/>
        <end position="620"/>
    </location>
</feature>
<comment type="similarity">
    <text evidence="4">Belongs to the TRAFAC class dynamin-like GTPase superfamily. GB1/RHD3 GTPase family.</text>
</comment>
<keyword evidence="3" id="KW-0342">GTP-binding</keyword>
<evidence type="ECO:0000256" key="1">
    <source>
        <dbReference type="ARBA" id="ARBA00022741"/>
    </source>
</evidence>
<keyword evidence="5" id="KW-0812">Transmembrane</keyword>
<dbReference type="InterPro" id="IPR015894">
    <property type="entry name" value="Guanylate-bd_N"/>
</dbReference>
<dbReference type="SUPFAM" id="SSF52540">
    <property type="entry name" value="P-loop containing nucleoside triphosphate hydrolases"/>
    <property type="match status" value="1"/>
</dbReference>
<protein>
    <submittedName>
        <fullName evidence="7">Anti-viral guanylate-binding protein</fullName>
    </submittedName>
</protein>
<evidence type="ECO:0000313" key="8">
    <source>
        <dbReference type="Proteomes" id="UP000078348"/>
    </source>
</evidence>
<feature type="domain" description="GB1/RHD3-type G" evidence="6">
    <location>
        <begin position="100"/>
        <end position="440"/>
    </location>
</feature>
<name>A0A196SLS7_BLAHN</name>
<evidence type="ECO:0000256" key="5">
    <source>
        <dbReference type="SAM" id="Phobius"/>
    </source>
</evidence>
<dbReference type="InterPro" id="IPR036543">
    <property type="entry name" value="Guanylate-bd_C_sf"/>
</dbReference>
<dbReference type="PROSITE" id="PS51715">
    <property type="entry name" value="G_GB1_RHD3"/>
    <property type="match status" value="1"/>
</dbReference>
<dbReference type="SUPFAM" id="SSF48340">
    <property type="entry name" value="Interferon-induced guanylate-binding protein 1 (GBP1), C-terminal domain"/>
    <property type="match status" value="1"/>
</dbReference>
<dbReference type="EMBL" id="LXWW01000044">
    <property type="protein sequence ID" value="OAO17162.1"/>
    <property type="molecule type" value="Genomic_DNA"/>
</dbReference>
<accession>A0A196SLS7</accession>
<dbReference type="OrthoDB" id="7788754at2759"/>
<comment type="caution">
    <text evidence="7">The sequence shown here is derived from an EMBL/GenBank/DDBJ whole genome shotgun (WGS) entry which is preliminary data.</text>
</comment>
<evidence type="ECO:0000256" key="3">
    <source>
        <dbReference type="ARBA" id="ARBA00023134"/>
    </source>
</evidence>
<dbReference type="GO" id="GO:0005525">
    <property type="term" value="F:GTP binding"/>
    <property type="evidence" value="ECO:0007669"/>
    <property type="project" value="UniProtKB-KW"/>
</dbReference>
<evidence type="ECO:0000256" key="2">
    <source>
        <dbReference type="ARBA" id="ARBA00022801"/>
    </source>
</evidence>
<dbReference type="Gene3D" id="1.20.58.420">
    <property type="entry name" value="AHSP"/>
    <property type="match status" value="1"/>
</dbReference>
<dbReference type="AlphaFoldDB" id="A0A196SLS7"/>
<evidence type="ECO:0000313" key="7">
    <source>
        <dbReference type="EMBL" id="OAO17162.1"/>
    </source>
</evidence>
<dbReference type="Gene3D" id="3.40.50.300">
    <property type="entry name" value="P-loop containing nucleotide triphosphate hydrolases"/>
    <property type="match status" value="1"/>
</dbReference>
<keyword evidence="8" id="KW-1185">Reference proteome</keyword>
<keyword evidence="5" id="KW-0472">Membrane</keyword>
<proteinExistence type="inferred from homology"/>
<organism evidence="7 8">
    <name type="scientific">Blastocystis sp. subtype 1 (strain ATCC 50177 / NandII)</name>
    <dbReference type="NCBI Taxonomy" id="478820"/>
    <lineage>
        <taxon>Eukaryota</taxon>
        <taxon>Sar</taxon>
        <taxon>Stramenopiles</taxon>
        <taxon>Bigyra</taxon>
        <taxon>Opalozoa</taxon>
        <taxon>Opalinata</taxon>
        <taxon>Blastocystidae</taxon>
        <taxon>Blastocystis</taxon>
    </lineage>
</organism>
<dbReference type="InterPro" id="IPR030386">
    <property type="entry name" value="G_GB1_RHD3_dom"/>
</dbReference>
<keyword evidence="1" id="KW-0547">Nucleotide-binding</keyword>
<dbReference type="Proteomes" id="UP000078348">
    <property type="component" value="Unassembled WGS sequence"/>
</dbReference>
<dbReference type="STRING" id="478820.A0A196SLS7"/>
<feature type="transmembrane region" description="Helical" evidence="5">
    <location>
        <begin position="563"/>
        <end position="582"/>
    </location>
</feature>
<dbReference type="Pfam" id="PF02263">
    <property type="entry name" value="GBP"/>
    <property type="match status" value="2"/>
</dbReference>
<evidence type="ECO:0000256" key="4">
    <source>
        <dbReference type="PROSITE-ProRule" id="PRU01052"/>
    </source>
</evidence>
<dbReference type="GO" id="GO:0003924">
    <property type="term" value="F:GTPase activity"/>
    <property type="evidence" value="ECO:0007669"/>
    <property type="project" value="InterPro"/>
</dbReference>
<keyword evidence="2" id="KW-0378">Hydrolase</keyword>
<sequence>MPIHFPNMRFYTLCFSSSSLLPLPIRICEGNRSMKLPFLFMSQEKQRTMDKEAVSVEKKEEMNEPEYEHPVQILNADADSNKFVFNEKALHSIIVKIPKSIPVSVLSVVGVFRSGKSFLLDFFLRFLRCAAQSDEIEFTPSGEIPKWITYGGDTLEGSALSSEEVQNKGFSYRGGSERNTQGIWMWSEPFIIPNSHIDGGAMCVLLMDTQGMFDGQTGQMLTTSIFGLSTLLSSYQIYNIEKRLQEDHLQHLALFSEYSRMVFHGDDSKRMSVRLSMRGIRSNAPMLPSSLSFSDALSSNITGALTTSFREAAEKKKEELRKQKRKDAPFQQLDFLVRDWQNFSDETDMTQCLKEIDEYRTDVFKERTTADLKETRDQIDVCYQNVGVFLLPNPGSEVMRKTYNGSIASIDPSFLKLLGFYVEHIFMFGLMPKLINNEVLFAEDFEAFAVAYGDMFAKATLFPKALTILGATAEVNNNNATRIALELYKASMEVKVNEEHGFLKDEEFKKLSEKAKESAIMLFNKRATMGNKEKIDQHREALLASIEEERLRYEEENKTRDPAAFIVAYIVPLTVALVAYMIKVFLSTTCSPWSNTCRSTSDFFSSLVAFIIISIGLTNYKKLNKLMSSLLGVFQILNNGGKD</sequence>
<reference evidence="7 8" key="1">
    <citation type="submission" date="2016-05" db="EMBL/GenBank/DDBJ databases">
        <title>Nuclear genome of Blastocystis sp. subtype 1 NandII.</title>
        <authorList>
            <person name="Gentekaki E."/>
            <person name="Curtis B."/>
            <person name="Stairs C."/>
            <person name="Eme L."/>
            <person name="Herman E."/>
            <person name="Klimes V."/>
            <person name="Arias M.C."/>
            <person name="Elias M."/>
            <person name="Hilliou F."/>
            <person name="Klute M."/>
            <person name="Malik S.-B."/>
            <person name="Pightling A."/>
            <person name="Rachubinski R."/>
            <person name="Salas D."/>
            <person name="Schlacht A."/>
            <person name="Suga H."/>
            <person name="Archibald J."/>
            <person name="Ball S.G."/>
            <person name="Clark G."/>
            <person name="Dacks J."/>
            <person name="Van Der Giezen M."/>
            <person name="Tsaousis A."/>
            <person name="Roger A."/>
        </authorList>
    </citation>
    <scope>NUCLEOTIDE SEQUENCE [LARGE SCALE GENOMIC DNA]</scope>
    <source>
        <strain evidence="8">ATCC 50177 / NandII</strain>
    </source>
</reference>